<dbReference type="GO" id="GO:0046923">
    <property type="term" value="F:ER retention sequence binding"/>
    <property type="evidence" value="ECO:0007669"/>
    <property type="project" value="InterPro"/>
</dbReference>
<evidence type="ECO:0000256" key="3">
    <source>
        <dbReference type="ARBA" id="ARBA00022448"/>
    </source>
</evidence>
<feature type="transmembrane region" description="Helical" evidence="11">
    <location>
        <begin position="96"/>
        <end position="115"/>
    </location>
</feature>
<dbReference type="Pfam" id="PF00810">
    <property type="entry name" value="ER_lumen_recept"/>
    <property type="match status" value="1"/>
</dbReference>
<dbReference type="GO" id="GO:0015031">
    <property type="term" value="P:protein transport"/>
    <property type="evidence" value="ECO:0007669"/>
    <property type="project" value="UniProtKB-KW"/>
</dbReference>
<dbReference type="OrthoDB" id="7694678at2759"/>
<comment type="subcellular location">
    <subcellularLocation>
        <location evidence="1 11">Endoplasmic reticulum membrane</location>
        <topology evidence="1 11">Multi-pass membrane protein</topology>
    </subcellularLocation>
</comment>
<dbReference type="Proteomes" id="UP000013776">
    <property type="component" value="Unassembled WGS sequence"/>
</dbReference>
<keyword evidence="3 11" id="KW-0813">Transport</keyword>
<evidence type="ECO:0000313" key="13">
    <source>
        <dbReference type="EMBL" id="CCG81341.1"/>
    </source>
</evidence>
<sequence>MAILRLLGDFCHLTSILILIYKIHTRKTTAGISLRTRVLYLLVFLSRYGDLFLYYVSFYNTFMKILYLSTTAYIIYLMTINAEFKNTWYHDLDNFAILPLVIASFLLMFICTAKYTMFELSWTFSIILESVAILPQIDHLTKVPTLPALPLSHLVALGMYRGFYVLHWTVTLFSDGFWDFTVFFFGLIQTIIWADFLWVWYNRKQIKLPPNTTGQGARSEEAGSAEGQQVDESDMSSSFVLTHIIRLARQFEARYRAGRSAPLSVSAYPDRGFESQAPQSTRAYMDDVPSTSAASIADDGIYQITEPSAQAARIEVPAALLGDAEEHASGTPNIWGTKASAPAAIGSQDNRSEDGFSVESDHEEGSRPSGTRE</sequence>
<dbReference type="AlphaFoldDB" id="R4X7G6"/>
<feature type="transmembrane region" description="Helical" evidence="11">
    <location>
        <begin position="182"/>
        <end position="201"/>
    </location>
</feature>
<keyword evidence="5 11" id="KW-0256">Endoplasmic reticulum</keyword>
<dbReference type="EMBL" id="CAHR02000036">
    <property type="protein sequence ID" value="CCG81341.1"/>
    <property type="molecule type" value="Genomic_DNA"/>
</dbReference>
<proteinExistence type="inferred from homology"/>
<gene>
    <name evidence="13" type="ORF">TAPDE_001162</name>
</gene>
<feature type="region of interest" description="Disordered" evidence="12">
    <location>
        <begin position="327"/>
        <end position="373"/>
    </location>
</feature>
<evidence type="ECO:0000256" key="1">
    <source>
        <dbReference type="ARBA" id="ARBA00004477"/>
    </source>
</evidence>
<dbReference type="STRING" id="1097556.R4X7G6"/>
<reference evidence="13 14" key="1">
    <citation type="journal article" date="2013" name="MBio">
        <title>Genome sequencing of the plant pathogen Taphrina deformans, the causal agent of peach leaf curl.</title>
        <authorList>
            <person name="Cisse O.H."/>
            <person name="Almeida J.M.G.C.F."/>
            <person name="Fonseca A."/>
            <person name="Kumar A.A."/>
            <person name="Salojaervi J."/>
            <person name="Overmyer K."/>
            <person name="Hauser P.M."/>
            <person name="Pagni M."/>
        </authorList>
    </citation>
    <scope>NUCLEOTIDE SEQUENCE [LARGE SCALE GENOMIC DNA]</scope>
    <source>
        <strain evidence="14">PYCC 5710 / ATCC 11124 / CBS 356.35 / IMI 108563 / JCM 9778 / NBRC 8474</strain>
    </source>
</reference>
<comment type="caution">
    <text evidence="13">The sequence shown here is derived from an EMBL/GenBank/DDBJ whole genome shotgun (WGS) entry which is preliminary data.</text>
</comment>
<evidence type="ECO:0000256" key="5">
    <source>
        <dbReference type="ARBA" id="ARBA00022824"/>
    </source>
</evidence>
<keyword evidence="4 11" id="KW-0812">Transmembrane</keyword>
<organism evidence="13 14">
    <name type="scientific">Taphrina deformans (strain PYCC 5710 / ATCC 11124 / CBS 356.35 / IMI 108563 / JCM 9778 / NBRC 8474)</name>
    <name type="common">Peach leaf curl fungus</name>
    <name type="synonym">Lalaria deformans</name>
    <dbReference type="NCBI Taxonomy" id="1097556"/>
    <lineage>
        <taxon>Eukaryota</taxon>
        <taxon>Fungi</taxon>
        <taxon>Dikarya</taxon>
        <taxon>Ascomycota</taxon>
        <taxon>Taphrinomycotina</taxon>
        <taxon>Taphrinomycetes</taxon>
        <taxon>Taphrinales</taxon>
        <taxon>Taphrinaceae</taxon>
        <taxon>Taphrina</taxon>
    </lineage>
</organism>
<keyword evidence="8 11" id="KW-1133">Transmembrane helix</keyword>
<feature type="region of interest" description="Disordered" evidence="12">
    <location>
        <begin position="211"/>
        <end position="234"/>
    </location>
</feature>
<dbReference type="eggNOG" id="KOG3106">
    <property type="taxonomic scope" value="Eukaryota"/>
</dbReference>
<evidence type="ECO:0000256" key="8">
    <source>
        <dbReference type="ARBA" id="ARBA00022989"/>
    </source>
</evidence>
<evidence type="ECO:0000256" key="6">
    <source>
        <dbReference type="ARBA" id="ARBA00022892"/>
    </source>
</evidence>
<dbReference type="GO" id="GO:0005789">
    <property type="term" value="C:endoplasmic reticulum membrane"/>
    <property type="evidence" value="ECO:0007669"/>
    <property type="project" value="UniProtKB-SubCell"/>
</dbReference>
<feature type="transmembrane region" description="Helical" evidence="11">
    <location>
        <begin position="6"/>
        <end position="25"/>
    </location>
</feature>
<dbReference type="InterPro" id="IPR000133">
    <property type="entry name" value="ER_ret_rcpt"/>
</dbReference>
<dbReference type="PROSITE" id="PS00952">
    <property type="entry name" value="ER_LUMEN_RECEPTOR_2"/>
    <property type="match status" value="1"/>
</dbReference>
<keyword evidence="14" id="KW-1185">Reference proteome</keyword>
<evidence type="ECO:0000256" key="2">
    <source>
        <dbReference type="ARBA" id="ARBA00010120"/>
    </source>
</evidence>
<feature type="transmembrane region" description="Helical" evidence="11">
    <location>
        <begin position="37"/>
        <end position="59"/>
    </location>
</feature>
<feature type="transmembrane region" description="Helical" evidence="11">
    <location>
        <begin position="149"/>
        <end position="170"/>
    </location>
</feature>
<dbReference type="GO" id="GO:0006621">
    <property type="term" value="P:protein retention in ER lumen"/>
    <property type="evidence" value="ECO:0007669"/>
    <property type="project" value="InterPro"/>
</dbReference>
<feature type="transmembrane region" description="Helical" evidence="11">
    <location>
        <begin position="65"/>
        <end position="84"/>
    </location>
</feature>
<evidence type="ECO:0000256" key="4">
    <source>
        <dbReference type="ARBA" id="ARBA00022692"/>
    </source>
</evidence>
<dbReference type="GO" id="GO:0016192">
    <property type="term" value="P:vesicle-mediated transport"/>
    <property type="evidence" value="ECO:0007669"/>
    <property type="project" value="UniProtKB-KW"/>
</dbReference>
<keyword evidence="10 11" id="KW-0675">Receptor</keyword>
<evidence type="ECO:0000256" key="12">
    <source>
        <dbReference type="SAM" id="MobiDB-lite"/>
    </source>
</evidence>
<dbReference type="VEuPathDB" id="FungiDB:TAPDE_001162"/>
<evidence type="ECO:0000313" key="14">
    <source>
        <dbReference type="Proteomes" id="UP000013776"/>
    </source>
</evidence>
<keyword evidence="9 11" id="KW-0472">Membrane</keyword>
<accession>R4X7G6</accession>
<evidence type="ECO:0000256" key="7">
    <source>
        <dbReference type="ARBA" id="ARBA00022927"/>
    </source>
</evidence>
<comment type="similarity">
    <text evidence="2 11">Belongs to the ERD2 family.</text>
</comment>
<dbReference type="PANTHER" id="PTHR10585">
    <property type="entry name" value="ER LUMEN PROTEIN RETAINING RECEPTOR"/>
    <property type="match status" value="1"/>
</dbReference>
<feature type="compositionally biased region" description="Basic and acidic residues" evidence="12">
    <location>
        <begin position="350"/>
        <end position="373"/>
    </location>
</feature>
<keyword evidence="7 11" id="KW-0653">Protein transport</keyword>
<name>R4X7G6_TAPDE</name>
<evidence type="ECO:0000256" key="9">
    <source>
        <dbReference type="ARBA" id="ARBA00023136"/>
    </source>
</evidence>
<dbReference type="PRINTS" id="PR00660">
    <property type="entry name" value="ERLUMENR"/>
</dbReference>
<evidence type="ECO:0000256" key="10">
    <source>
        <dbReference type="ARBA" id="ARBA00023170"/>
    </source>
</evidence>
<keyword evidence="6" id="KW-0931">ER-Golgi transport</keyword>
<protein>
    <recommendedName>
        <fullName evidence="11">ER lumen protein-retaining receptor</fullName>
    </recommendedName>
</protein>
<evidence type="ECO:0000256" key="11">
    <source>
        <dbReference type="RuleBase" id="RU000634"/>
    </source>
</evidence>